<keyword evidence="3" id="KW-1185">Reference proteome</keyword>
<dbReference type="AlphaFoldDB" id="A0A5C4N9T1"/>
<dbReference type="PIRSF" id="PIRSF038991">
    <property type="entry name" value="Protein_AbrB"/>
    <property type="match status" value="1"/>
</dbReference>
<dbReference type="OrthoDB" id="7157734at2"/>
<organism evidence="2 3">
    <name type="scientific">Rubellimicrobium roseum</name>
    <dbReference type="NCBI Taxonomy" id="687525"/>
    <lineage>
        <taxon>Bacteria</taxon>
        <taxon>Pseudomonadati</taxon>
        <taxon>Pseudomonadota</taxon>
        <taxon>Alphaproteobacteria</taxon>
        <taxon>Rhodobacterales</taxon>
        <taxon>Roseobacteraceae</taxon>
        <taxon>Rubellimicrobium</taxon>
    </lineage>
</organism>
<name>A0A5C4N9T1_9RHOB</name>
<feature type="transmembrane region" description="Helical" evidence="1">
    <location>
        <begin position="148"/>
        <end position="167"/>
    </location>
</feature>
<dbReference type="InterPro" id="IPR007820">
    <property type="entry name" value="AbrB_fam"/>
</dbReference>
<feature type="transmembrane region" description="Helical" evidence="1">
    <location>
        <begin position="260"/>
        <end position="284"/>
    </location>
</feature>
<dbReference type="EMBL" id="VDFV01000048">
    <property type="protein sequence ID" value="TNC63598.1"/>
    <property type="molecule type" value="Genomic_DNA"/>
</dbReference>
<feature type="transmembrane region" description="Helical" evidence="1">
    <location>
        <begin position="207"/>
        <end position="226"/>
    </location>
</feature>
<dbReference type="PANTHER" id="PTHR38457:SF1">
    <property type="entry name" value="REGULATOR ABRB-RELATED"/>
    <property type="match status" value="1"/>
</dbReference>
<protein>
    <submittedName>
        <fullName evidence="2">AbrB family transcriptional regulator</fullName>
    </submittedName>
</protein>
<reference evidence="2 3" key="1">
    <citation type="submission" date="2019-06" db="EMBL/GenBank/DDBJ databases">
        <authorList>
            <person name="Jiang L."/>
        </authorList>
    </citation>
    <scope>NUCLEOTIDE SEQUENCE [LARGE SCALE GENOMIC DNA]</scope>
    <source>
        <strain evidence="2 3">YIM 48858</strain>
    </source>
</reference>
<feature type="transmembrane region" description="Helical" evidence="1">
    <location>
        <begin position="90"/>
        <end position="109"/>
    </location>
</feature>
<feature type="transmembrane region" description="Helical" evidence="1">
    <location>
        <begin position="232"/>
        <end position="251"/>
    </location>
</feature>
<feature type="transmembrane region" description="Helical" evidence="1">
    <location>
        <begin position="30"/>
        <end position="50"/>
    </location>
</feature>
<dbReference type="Pfam" id="PF05145">
    <property type="entry name" value="AbrB"/>
    <property type="match status" value="1"/>
</dbReference>
<dbReference type="Proteomes" id="UP000305709">
    <property type="component" value="Unassembled WGS sequence"/>
</dbReference>
<proteinExistence type="predicted"/>
<dbReference type="GO" id="GO:0010468">
    <property type="term" value="P:regulation of gene expression"/>
    <property type="evidence" value="ECO:0007669"/>
    <property type="project" value="InterPro"/>
</dbReference>
<keyword evidence="1" id="KW-0812">Transmembrane</keyword>
<evidence type="ECO:0000313" key="3">
    <source>
        <dbReference type="Proteomes" id="UP000305709"/>
    </source>
</evidence>
<dbReference type="PANTHER" id="PTHR38457">
    <property type="entry name" value="REGULATOR ABRB-RELATED"/>
    <property type="match status" value="1"/>
</dbReference>
<dbReference type="GO" id="GO:0016020">
    <property type="term" value="C:membrane"/>
    <property type="evidence" value="ECO:0007669"/>
    <property type="project" value="InterPro"/>
</dbReference>
<evidence type="ECO:0000313" key="2">
    <source>
        <dbReference type="EMBL" id="TNC63598.1"/>
    </source>
</evidence>
<feature type="transmembrane region" description="Helical" evidence="1">
    <location>
        <begin position="179"/>
        <end position="200"/>
    </location>
</feature>
<dbReference type="RefSeq" id="WP_139083330.1">
    <property type="nucleotide sequence ID" value="NZ_VDFV01000048.1"/>
</dbReference>
<feature type="transmembrane region" description="Helical" evidence="1">
    <location>
        <begin position="62"/>
        <end position="84"/>
    </location>
</feature>
<evidence type="ECO:0000256" key="1">
    <source>
        <dbReference type="SAM" id="Phobius"/>
    </source>
</evidence>
<keyword evidence="1" id="KW-0472">Membrane</keyword>
<comment type="caution">
    <text evidence="2">The sequence shown here is derived from an EMBL/GenBank/DDBJ whole genome shotgun (WGS) entry which is preliminary data.</text>
</comment>
<sequence length="349" mass="35337">MSSAGWGSLLALFAAAGGGGAVFAVWGVPLAWILGAMAGAAVYTNLFGPVRNTRLARRSGQLILGTSAAAVLTAEILAAMAGLLPVMFGAALLAILVGVAAARPFAVIARVDRTTAILSALPAGLAEMASLAQDRGARSDIVTVTHTLRVFAVVTIVPFVLAAFAAPALPQEGQLAPDALGWLSILACLGLSAAISLLAGRFGMINPWIVVPMVVGAGLAVVDLPVARMPQLPLVGAQILIGGSLGAQLLLTEFARLPRVLVGASLSTAMLVLVMLVLGVPFLALTLGLDPLSLALALSPGGFGEMVASAKALDVQVAVVVGFQFVRSLLTNLAAPFLVGRDCRGMSEP</sequence>
<keyword evidence="1" id="KW-1133">Transmembrane helix</keyword>
<accession>A0A5C4N9T1</accession>
<gene>
    <name evidence="2" type="ORF">FHG71_19305</name>
</gene>